<dbReference type="Ensembl" id="ENSCSAVT00000018208.1">
    <property type="protein sequence ID" value="ENSCSAVP00000018011.1"/>
    <property type="gene ID" value="ENSCSAVG00000010608.1"/>
</dbReference>
<dbReference type="OMA" id="EEYIRPQ"/>
<name>H2ZK95_CIOSA</name>
<comment type="subcellular location">
    <subcellularLocation>
        <location evidence="1">Nucleus</location>
    </subcellularLocation>
</comment>
<dbReference type="AlphaFoldDB" id="H2ZK95"/>
<dbReference type="InterPro" id="IPR007146">
    <property type="entry name" value="Sas10/Utp3/C1D"/>
</dbReference>
<feature type="compositionally biased region" description="Basic residues" evidence="5">
    <location>
        <begin position="389"/>
        <end position="403"/>
    </location>
</feature>
<evidence type="ECO:0000259" key="6">
    <source>
        <dbReference type="Pfam" id="PF09368"/>
    </source>
</evidence>
<comment type="similarity">
    <text evidence="2">Belongs to the SAS10 family.</text>
</comment>
<evidence type="ECO:0000256" key="4">
    <source>
        <dbReference type="ARBA" id="ARBA00023242"/>
    </source>
</evidence>
<keyword evidence="4" id="KW-0539">Nucleus</keyword>
<feature type="compositionally biased region" description="Acidic residues" evidence="5">
    <location>
        <begin position="73"/>
        <end position="96"/>
    </location>
</feature>
<dbReference type="PANTHER" id="PTHR13237">
    <property type="entry name" value="SOMETHING ABOUT SILENCING PROTEIN 10-RELATED"/>
    <property type="match status" value="1"/>
</dbReference>
<proteinExistence type="inferred from homology"/>
<dbReference type="HOGENOM" id="CLU_025161_1_0_1"/>
<reference evidence="8" key="1">
    <citation type="submission" date="2003-08" db="EMBL/GenBank/DDBJ databases">
        <authorList>
            <person name="Birren B."/>
            <person name="Nusbaum C."/>
            <person name="Abebe A."/>
            <person name="Abouelleil A."/>
            <person name="Adekoya E."/>
            <person name="Ait-zahra M."/>
            <person name="Allen N."/>
            <person name="Allen T."/>
            <person name="An P."/>
            <person name="Anderson M."/>
            <person name="Anderson S."/>
            <person name="Arachchi H."/>
            <person name="Armbruster J."/>
            <person name="Bachantsang P."/>
            <person name="Baldwin J."/>
            <person name="Barry A."/>
            <person name="Bayul T."/>
            <person name="Blitshsteyn B."/>
            <person name="Bloom T."/>
            <person name="Blye J."/>
            <person name="Boguslavskiy L."/>
            <person name="Borowsky M."/>
            <person name="Boukhgalter B."/>
            <person name="Brunache A."/>
            <person name="Butler J."/>
            <person name="Calixte N."/>
            <person name="Calvo S."/>
            <person name="Camarata J."/>
            <person name="Campo K."/>
            <person name="Chang J."/>
            <person name="Cheshatsang Y."/>
            <person name="Citroen M."/>
            <person name="Collymore A."/>
            <person name="Considine T."/>
            <person name="Cook A."/>
            <person name="Cooke P."/>
            <person name="Corum B."/>
            <person name="Cuomo C."/>
            <person name="David R."/>
            <person name="Dawoe T."/>
            <person name="Degray S."/>
            <person name="Dodge S."/>
            <person name="Dooley K."/>
            <person name="Dorje P."/>
            <person name="Dorjee K."/>
            <person name="Dorris L."/>
            <person name="Duffey N."/>
            <person name="Dupes A."/>
            <person name="Elkins T."/>
            <person name="Engels R."/>
            <person name="Erickson J."/>
            <person name="Farina A."/>
            <person name="Faro S."/>
            <person name="Ferreira P."/>
            <person name="Fischer H."/>
            <person name="Fitzgerald M."/>
            <person name="Foley K."/>
            <person name="Gage D."/>
            <person name="Galagan J."/>
            <person name="Gearin G."/>
            <person name="Gnerre S."/>
            <person name="Gnirke A."/>
            <person name="Goyette A."/>
            <person name="Graham J."/>
            <person name="Grandbois E."/>
            <person name="Gyaltsen K."/>
            <person name="Hafez N."/>
            <person name="Hagopian D."/>
            <person name="Hagos B."/>
            <person name="Hall J."/>
            <person name="Hatcher B."/>
            <person name="Heller A."/>
            <person name="Higgins H."/>
            <person name="Honan T."/>
            <person name="Horn A."/>
            <person name="Houde N."/>
            <person name="Hughes L."/>
            <person name="Hulme W."/>
            <person name="Husby E."/>
            <person name="Iliev I."/>
            <person name="Jaffe D."/>
            <person name="Jones C."/>
            <person name="Kamal M."/>
            <person name="Kamat A."/>
            <person name="Kamvysselis M."/>
            <person name="Karlsson E."/>
            <person name="Kells C."/>
            <person name="Kieu A."/>
            <person name="Kisner P."/>
            <person name="Kodira C."/>
            <person name="Kulbokas E."/>
            <person name="Labutti K."/>
            <person name="Lama D."/>
            <person name="Landers T."/>
            <person name="Leger J."/>
            <person name="Levine S."/>
            <person name="Lewis D."/>
            <person name="Lewis T."/>
            <person name="Lindblad-toh K."/>
            <person name="Liu X."/>
            <person name="Lokyitsang T."/>
            <person name="Lokyitsang Y."/>
            <person name="Lucien O."/>
            <person name="Lui A."/>
            <person name="Ma L.J."/>
            <person name="Mabbitt R."/>
            <person name="Macdonald J."/>
            <person name="Maclean C."/>
            <person name="Major J."/>
            <person name="Manning J."/>
            <person name="Marabella R."/>
            <person name="Maru K."/>
            <person name="Matthews C."/>
            <person name="Mauceli E."/>
            <person name="Mccarthy M."/>
            <person name="Mcdonough S."/>
            <person name="Mcghee T."/>
            <person name="Meldrim J."/>
            <person name="Meneus L."/>
            <person name="Mesirov J."/>
            <person name="Mihalev A."/>
            <person name="Mihova T."/>
            <person name="Mikkelsen T."/>
            <person name="Mlenga V."/>
            <person name="Moru K."/>
            <person name="Mozes J."/>
            <person name="Mulrain L."/>
            <person name="Munson G."/>
            <person name="Naylor J."/>
            <person name="Newes C."/>
            <person name="Nguyen C."/>
            <person name="Nguyen N."/>
            <person name="Nguyen T."/>
            <person name="Nicol R."/>
            <person name="Nielsen C."/>
            <person name="Nizzari M."/>
            <person name="Norbu C."/>
            <person name="Norbu N."/>
            <person name="O'donnell P."/>
            <person name="Okoawo O."/>
            <person name="O'leary S."/>
            <person name="Omotosho B."/>
            <person name="O'neill K."/>
            <person name="Osman S."/>
            <person name="Parker S."/>
            <person name="Perrin D."/>
            <person name="Phunkhang P."/>
            <person name="Piqani B."/>
            <person name="Purcell S."/>
            <person name="Rachupka T."/>
            <person name="Ramasamy U."/>
            <person name="Rameau R."/>
            <person name="Ray V."/>
            <person name="Raymond C."/>
            <person name="Retta R."/>
            <person name="Richardson S."/>
            <person name="Rise C."/>
            <person name="Rodriguez J."/>
            <person name="Rogers J."/>
            <person name="Rogov P."/>
            <person name="Rutman M."/>
            <person name="Schupbach R."/>
            <person name="Seaman C."/>
            <person name="Settipalli S."/>
            <person name="Sharpe T."/>
            <person name="Sheridan J."/>
            <person name="Sherpa N."/>
            <person name="Shi J."/>
            <person name="Smirnov S."/>
            <person name="Smith C."/>
            <person name="Sougnez C."/>
            <person name="Spencer B."/>
            <person name="Stalker J."/>
            <person name="Stange-thomann N."/>
            <person name="Stavropoulos S."/>
            <person name="Stetson K."/>
            <person name="Stone C."/>
            <person name="Stone S."/>
            <person name="Stubbs M."/>
            <person name="Talamas J."/>
            <person name="Tchuinga P."/>
            <person name="Tenzing P."/>
            <person name="Tesfaye S."/>
            <person name="Theodore J."/>
            <person name="Thoulutsang Y."/>
            <person name="Topham K."/>
            <person name="Towey S."/>
            <person name="Tsamla T."/>
            <person name="Tsomo N."/>
            <person name="Vallee D."/>
            <person name="Vassiliev H."/>
            <person name="Venkataraman V."/>
            <person name="Vinson J."/>
            <person name="Vo A."/>
            <person name="Wade C."/>
            <person name="Wang S."/>
            <person name="Wangchuk T."/>
            <person name="Wangdi T."/>
            <person name="Whittaker C."/>
            <person name="Wilkinson J."/>
            <person name="Wu Y."/>
            <person name="Wyman D."/>
            <person name="Yadav S."/>
            <person name="Yang S."/>
            <person name="Yang X."/>
            <person name="Yeager S."/>
            <person name="Yee E."/>
            <person name="Young G."/>
            <person name="Zainoun J."/>
            <person name="Zembeck L."/>
            <person name="Zimmer A."/>
            <person name="Zody M."/>
            <person name="Lander E."/>
        </authorList>
    </citation>
    <scope>NUCLEOTIDE SEQUENCE [LARGE SCALE GENOMIC DNA]</scope>
</reference>
<evidence type="ECO:0000256" key="3">
    <source>
        <dbReference type="ARBA" id="ARBA00022553"/>
    </source>
</evidence>
<reference evidence="7" key="3">
    <citation type="submission" date="2025-09" db="UniProtKB">
        <authorList>
            <consortium name="Ensembl"/>
        </authorList>
    </citation>
    <scope>IDENTIFICATION</scope>
</reference>
<protein>
    <recommendedName>
        <fullName evidence="6">Sas10 C-terminal domain-containing protein</fullName>
    </recommendedName>
</protein>
<evidence type="ECO:0000313" key="8">
    <source>
        <dbReference type="Proteomes" id="UP000007875"/>
    </source>
</evidence>
<reference evidence="7" key="2">
    <citation type="submission" date="2025-08" db="UniProtKB">
        <authorList>
            <consortium name="Ensembl"/>
        </authorList>
    </citation>
    <scope>IDENTIFICATION</scope>
</reference>
<keyword evidence="8" id="KW-1185">Reference proteome</keyword>
<dbReference type="GO" id="GO:0000462">
    <property type="term" value="P:maturation of SSU-rRNA from tricistronic rRNA transcript (SSU-rRNA, 5.8S rRNA, LSU-rRNA)"/>
    <property type="evidence" value="ECO:0007669"/>
    <property type="project" value="TreeGrafter"/>
</dbReference>
<dbReference type="PANTHER" id="PTHR13237:SF8">
    <property type="entry name" value="SOMETHING ABOUT SILENCING PROTEIN 10"/>
    <property type="match status" value="1"/>
</dbReference>
<dbReference type="GeneTree" id="ENSGT00500000044947"/>
<evidence type="ECO:0000256" key="5">
    <source>
        <dbReference type="SAM" id="MobiDB-lite"/>
    </source>
</evidence>
<feature type="region of interest" description="Disordered" evidence="5">
    <location>
        <begin position="383"/>
        <end position="403"/>
    </location>
</feature>
<dbReference type="eggNOG" id="KOG3118">
    <property type="taxonomic scope" value="Eukaryota"/>
</dbReference>
<dbReference type="STRING" id="51511.ENSCSAVP00000018011"/>
<dbReference type="Proteomes" id="UP000007875">
    <property type="component" value="Unassembled WGS sequence"/>
</dbReference>
<sequence>MKKRRPQNRHTNKKKTLEDKTLDLDQPDPNSEDYFLDEVDKFHANQDKLLLNNNENSGSEYDDTNSEQGVLDISDDDSDERADEEDEESSPDESDADSDHGIPSSKAWGKKKSTFYGAESLEGLQGFDRDEAADLEEEEALRIQRKLNEEVDQDQFELIEPVEDSLTQVSSLKDSKHDNLIRPDFSNLSCQAQWKLISKESPELRDLIKDFKLKCMELRDRIYPLLELVSNGTVTGSGAVFIHTKFNLYTSYLINVSFYLSLKCKSVAVRNHPVIKRLVEFRTLINELTPLDEELEEQVDRLLQGKVGTLAKLDKTTNETTSMETAKTESQHKLKELGPVDSLKYFTALQERLKAGDNEPESEPIAMHAEFAEKAEERRAINYTMSKNKGAHSKRRKLDRNPRVKHREMYRKAKIRRRGQVRTYKPEINKYAGEASGIRAGVIRGVRIR</sequence>
<evidence type="ECO:0000256" key="2">
    <source>
        <dbReference type="ARBA" id="ARBA00010979"/>
    </source>
</evidence>
<evidence type="ECO:0000256" key="1">
    <source>
        <dbReference type="ARBA" id="ARBA00004123"/>
    </source>
</evidence>
<feature type="region of interest" description="Disordered" evidence="5">
    <location>
        <begin position="1"/>
        <end position="108"/>
    </location>
</feature>
<organism evidence="7 8">
    <name type="scientific">Ciona savignyi</name>
    <name type="common">Pacific transparent sea squirt</name>
    <dbReference type="NCBI Taxonomy" id="51511"/>
    <lineage>
        <taxon>Eukaryota</taxon>
        <taxon>Metazoa</taxon>
        <taxon>Chordata</taxon>
        <taxon>Tunicata</taxon>
        <taxon>Ascidiacea</taxon>
        <taxon>Phlebobranchia</taxon>
        <taxon>Cionidae</taxon>
        <taxon>Ciona</taxon>
    </lineage>
</organism>
<dbReference type="GO" id="GO:0032040">
    <property type="term" value="C:small-subunit processome"/>
    <property type="evidence" value="ECO:0007669"/>
    <property type="project" value="TreeGrafter"/>
</dbReference>
<feature type="compositionally biased region" description="Basic residues" evidence="5">
    <location>
        <begin position="1"/>
        <end position="14"/>
    </location>
</feature>
<dbReference type="InParanoid" id="H2ZK95"/>
<feature type="domain" description="Sas10 C-terminal" evidence="6">
    <location>
        <begin position="376"/>
        <end position="448"/>
    </location>
</feature>
<dbReference type="FunCoup" id="H2ZK95">
    <property type="interactions" value="470"/>
</dbReference>
<evidence type="ECO:0000313" key="7">
    <source>
        <dbReference type="Ensembl" id="ENSCSAVP00000018011.1"/>
    </source>
</evidence>
<dbReference type="Pfam" id="PF04000">
    <property type="entry name" value="Sas10_Utp3"/>
    <property type="match status" value="1"/>
</dbReference>
<dbReference type="Pfam" id="PF09368">
    <property type="entry name" value="Sas10"/>
    <property type="match status" value="1"/>
</dbReference>
<dbReference type="InterPro" id="IPR018972">
    <property type="entry name" value="Sas10_C_dom"/>
</dbReference>
<accession>H2ZK95</accession>
<keyword evidence="3" id="KW-0597">Phosphoprotein</keyword>